<protein>
    <submittedName>
        <fullName evidence="2">Uncharacterized protein</fullName>
    </submittedName>
</protein>
<keyword evidence="1" id="KW-0472">Membrane</keyword>
<keyword evidence="1" id="KW-1133">Transmembrane helix</keyword>
<proteinExistence type="predicted"/>
<comment type="caution">
    <text evidence="2">The sequence shown here is derived from an EMBL/GenBank/DDBJ whole genome shotgun (WGS) entry which is preliminary data.</text>
</comment>
<reference evidence="2 3" key="1">
    <citation type="journal article" date="2018" name="G3 (Bethesda)">
        <title>A High-Quality Reference Genome for the Invasive Mosquitofish Gambusia affinis Using a Chicago Library.</title>
        <authorList>
            <person name="Hoffberg S.L."/>
            <person name="Troendle N.J."/>
            <person name="Glenn T.C."/>
            <person name="Mahmud O."/>
            <person name="Louha S."/>
            <person name="Chalopin D."/>
            <person name="Bennetzen J.L."/>
            <person name="Mauricio R."/>
        </authorList>
    </citation>
    <scope>NUCLEOTIDE SEQUENCE [LARGE SCALE GENOMIC DNA]</scope>
    <source>
        <strain evidence="2">NE01/NJP1002.9</strain>
        <tissue evidence="2">Muscle</tissue>
    </source>
</reference>
<feature type="transmembrane region" description="Helical" evidence="1">
    <location>
        <begin position="12"/>
        <end position="29"/>
    </location>
</feature>
<evidence type="ECO:0000256" key="1">
    <source>
        <dbReference type="SAM" id="Phobius"/>
    </source>
</evidence>
<dbReference type="AlphaFoldDB" id="A0A315WAT0"/>
<keyword evidence="1" id="KW-0812">Transmembrane</keyword>
<gene>
    <name evidence="2" type="ORF">CCH79_00016422</name>
</gene>
<dbReference type="EMBL" id="NHOQ01000110">
    <property type="protein sequence ID" value="PWA32867.1"/>
    <property type="molecule type" value="Genomic_DNA"/>
</dbReference>
<evidence type="ECO:0000313" key="2">
    <source>
        <dbReference type="EMBL" id="PWA32867.1"/>
    </source>
</evidence>
<evidence type="ECO:0000313" key="3">
    <source>
        <dbReference type="Proteomes" id="UP000250572"/>
    </source>
</evidence>
<organism evidence="2 3">
    <name type="scientific">Gambusia affinis</name>
    <name type="common">Western mosquitofish</name>
    <name type="synonym">Heterandria affinis</name>
    <dbReference type="NCBI Taxonomy" id="33528"/>
    <lineage>
        <taxon>Eukaryota</taxon>
        <taxon>Metazoa</taxon>
        <taxon>Chordata</taxon>
        <taxon>Craniata</taxon>
        <taxon>Vertebrata</taxon>
        <taxon>Euteleostomi</taxon>
        <taxon>Actinopterygii</taxon>
        <taxon>Neopterygii</taxon>
        <taxon>Teleostei</taxon>
        <taxon>Neoteleostei</taxon>
        <taxon>Acanthomorphata</taxon>
        <taxon>Ovalentaria</taxon>
        <taxon>Atherinomorphae</taxon>
        <taxon>Cyprinodontiformes</taxon>
        <taxon>Poeciliidae</taxon>
        <taxon>Poeciliinae</taxon>
        <taxon>Gambusia</taxon>
    </lineage>
</organism>
<sequence>MSDYPDDDCVRYLVVATLTAVIALFVNLASSQSLFGTDLDPEGPPTLTPEVPADIFAHSAECTAPSYSNMEEVD</sequence>
<dbReference type="Proteomes" id="UP000250572">
    <property type="component" value="Unassembled WGS sequence"/>
</dbReference>
<dbReference type="STRING" id="33528.ENSGAFP00000001532"/>
<accession>A0A315WAT0</accession>
<name>A0A315WAT0_GAMAF</name>
<keyword evidence="3" id="KW-1185">Reference proteome</keyword>